<protein>
    <recommendedName>
        <fullName evidence="4">Nesprin-1</fullName>
    </recommendedName>
</protein>
<organism evidence="2 3">
    <name type="scientific">Cichlidogyrus casuarinus</name>
    <dbReference type="NCBI Taxonomy" id="1844966"/>
    <lineage>
        <taxon>Eukaryota</taxon>
        <taxon>Metazoa</taxon>
        <taxon>Spiralia</taxon>
        <taxon>Lophotrochozoa</taxon>
        <taxon>Platyhelminthes</taxon>
        <taxon>Monogenea</taxon>
        <taxon>Monopisthocotylea</taxon>
        <taxon>Dactylogyridea</taxon>
        <taxon>Ancyrocephalidae</taxon>
        <taxon>Cichlidogyrus</taxon>
    </lineage>
</organism>
<dbReference type="Proteomes" id="UP001626550">
    <property type="component" value="Unassembled WGS sequence"/>
</dbReference>
<reference evidence="2 3" key="1">
    <citation type="submission" date="2024-11" db="EMBL/GenBank/DDBJ databases">
        <title>Adaptive evolution of stress response genes in parasites aligns with host niche diversity.</title>
        <authorList>
            <person name="Hahn C."/>
            <person name="Resl P."/>
        </authorList>
    </citation>
    <scope>NUCLEOTIDE SEQUENCE [LARGE SCALE GENOMIC DNA]</scope>
    <source>
        <strain evidence="2">EGGRZ-B1_66</strain>
        <tissue evidence="2">Body</tissue>
    </source>
</reference>
<evidence type="ECO:0000313" key="3">
    <source>
        <dbReference type="Proteomes" id="UP001626550"/>
    </source>
</evidence>
<proteinExistence type="predicted"/>
<evidence type="ECO:0008006" key="4">
    <source>
        <dbReference type="Google" id="ProtNLM"/>
    </source>
</evidence>
<keyword evidence="3" id="KW-1185">Reference proteome</keyword>
<evidence type="ECO:0000313" key="2">
    <source>
        <dbReference type="EMBL" id="KAL3315795.1"/>
    </source>
</evidence>
<accession>A0ABD2Q896</accession>
<feature type="coiled-coil region" evidence="1">
    <location>
        <begin position="43"/>
        <end position="77"/>
    </location>
</feature>
<keyword evidence="1" id="KW-0175">Coiled coil</keyword>
<evidence type="ECO:0000256" key="1">
    <source>
        <dbReference type="SAM" id="Coils"/>
    </source>
</evidence>
<gene>
    <name evidence="2" type="ORF">Ciccas_005575</name>
</gene>
<feature type="coiled-coil region" evidence="1">
    <location>
        <begin position="1138"/>
        <end position="1165"/>
    </location>
</feature>
<comment type="caution">
    <text evidence="2">The sequence shown here is derived from an EMBL/GenBank/DDBJ whole genome shotgun (WGS) entry which is preliminary data.</text>
</comment>
<dbReference type="EMBL" id="JBJKFK010000664">
    <property type="protein sequence ID" value="KAL3315795.1"/>
    <property type="molecule type" value="Genomic_DNA"/>
</dbReference>
<name>A0ABD2Q896_9PLAT</name>
<sequence>MIDLLNNSAAFVNQDQSVQEELSKLAKRFDKVKQVTEERLALHEARMHRHEVLETELHKLENEVNNGRNLLSDFQKQGTALVSDFLKPLNNDPVVQGAMISPGRESLLTSSILPAAETMNACERQMDNLIESILRASEAQKTKIPGEIGNLEDQLNSVLEESIDMDEMKLRFAGIKNFGCEAMPKSLQELASTFKELQLSLGAFKQSAKDSHEALRETHEEMLRGSLYTSEQSRSMTIFYELPSTAEEKQQRMEKTASLLETLSDSGRVVDTFKKMQTCAVAFNQKLAETNQEDLNVTITLCDMMARPLTEELELMIQRFSLARDHWEGAEQRHREYDTALAEVDSCLKEWKAEYQNGFEEELSAERVQERYHNLISWNQSMQDKLDGILTTQYEQLVEAADAVYPSTSAYGRSEIMHQLQELRFEIDSVSQAQLGSLDKISQVTEEFSRVWEQWNDVASQIKMEITTLEKNCFFETNEQVRLIGLDPSSLQTSFNLALNEAKKRNLEVETKVANMAYLDKKLQQYKADLQAFIKDPKVKSCSYEVDKMTEFDEDFMNCKERLESASSSSKKLIEFLLSVHSVSVSLVPKLELLKDKLHSQLDGYSDASESDRETVLNLLSMSKELVAKEVSEIGLVSKTMSNLLEEADFTDSSEFELVEKLAGTCQQDCDSIQRSLESNITLFESAVRASKEHDGVLAKLEDQLNEVQSSLKSLPERPSDLTSKDDILKQIGSITELLTNISTSMKDLEKLLTGPLASVEIDKTNQNTFTCMIVPPDTKITFKFQNFRRKLDRNVQLTKILEERWSKAHEEHKHFNEAKADFAKVLSNSLNTLFSTCDQMKTDMQVSGQITHPKQLEKLSQELQTNWNKQFFAANKNLEAFSKTFHAVSSDLSSEAQADLQTELERFKCALIESQETVENQLRVWNSTKVLLESFQTQSTVCSDMLQKVQSSLELYSKQVLQHTNAKSESDKNLSLLREVDQSYSVFRSNLQKLRSIIASINSIEMIPSRTEDLSRKFESFFDRSTTKISKNTTDLKPIEFQKCYDELSSKGESIEEQIKERIIAQTLQLNSWEEFESSFAKLNLNLSKIANQYDGFLFESNNKVLVKMLQHDGELKAQQIESFVTQAIIKMEMNTCQNVQENVKNLKNGLTQLQDNFRQSQGQIKESLLKASKHLLKLATQILHSKSEQDHKEFSLPLVSMFQANLTVMKQVFDLTLSELKERATILAKQQKARQGIKDWLNAITKQIDDGPPGSILSQKGNLGRGSNKEKTKSFLTTCQSILDWWNDLSAKLDSRKDELQKVTEETDPNMKMHVTRDLKFLTNLYQDDAKKLENCIMSNKLLLDQLLTFLEAESAWSDWWTENYSQMAKKGGLASLANLKDIQEIVIAKEKWLQIERDVNSNGKELQARLDKCAGDLAQEGIAKVQLSSSRNSQSGAFYVQLRNHINQFNDESRNCISSMLNQLPLTHNRLLTLQQQASNWTSRYTRLKEVVNDLNIRAKSIKSTWASCPQVQNRETLLPGFDATEQELRSRLAEFEEENYAEICSNCFESKKRMNAYVTSIHKEFQSLQRDLTETRELTQMIEVQLNNGEPVRKLLEDLAKESVEIGKGLNPLMESISRSTASHKSWQDSLNSLKHWLLEITNSTENLINLAGDKFLIESRIQRLEVRLNKHDNLLT</sequence>